<reference evidence="2" key="1">
    <citation type="submission" date="2023-10" db="EMBL/GenBank/DDBJ databases">
        <title>Genome assemblies of two species of porcelain crab, Petrolisthes cinctipes and Petrolisthes manimaculis (Anomura: Porcellanidae).</title>
        <authorList>
            <person name="Angst P."/>
        </authorList>
    </citation>
    <scope>NUCLEOTIDE SEQUENCE</scope>
    <source>
        <strain evidence="2">PB745_01</strain>
        <tissue evidence="2">Gill</tissue>
    </source>
</reference>
<keyword evidence="3" id="KW-1185">Reference proteome</keyword>
<gene>
    <name evidence="2" type="ORF">Pcinc_037676</name>
</gene>
<evidence type="ECO:0000313" key="3">
    <source>
        <dbReference type="Proteomes" id="UP001286313"/>
    </source>
</evidence>
<evidence type="ECO:0000256" key="1">
    <source>
        <dbReference type="SAM" id="MobiDB-lite"/>
    </source>
</evidence>
<feature type="region of interest" description="Disordered" evidence="1">
    <location>
        <begin position="1"/>
        <end position="28"/>
    </location>
</feature>
<name>A0AAE1BSD1_PETCI</name>
<accession>A0AAE1BSD1</accession>
<organism evidence="2 3">
    <name type="scientific">Petrolisthes cinctipes</name>
    <name type="common">Flat porcelain crab</name>
    <dbReference type="NCBI Taxonomy" id="88211"/>
    <lineage>
        <taxon>Eukaryota</taxon>
        <taxon>Metazoa</taxon>
        <taxon>Ecdysozoa</taxon>
        <taxon>Arthropoda</taxon>
        <taxon>Crustacea</taxon>
        <taxon>Multicrustacea</taxon>
        <taxon>Malacostraca</taxon>
        <taxon>Eumalacostraca</taxon>
        <taxon>Eucarida</taxon>
        <taxon>Decapoda</taxon>
        <taxon>Pleocyemata</taxon>
        <taxon>Anomura</taxon>
        <taxon>Galatheoidea</taxon>
        <taxon>Porcellanidae</taxon>
        <taxon>Petrolisthes</taxon>
    </lineage>
</organism>
<evidence type="ECO:0000313" key="2">
    <source>
        <dbReference type="EMBL" id="KAK3855935.1"/>
    </source>
</evidence>
<dbReference type="EMBL" id="JAWQEG010006037">
    <property type="protein sequence ID" value="KAK3855935.1"/>
    <property type="molecule type" value="Genomic_DNA"/>
</dbReference>
<protein>
    <submittedName>
        <fullName evidence="2">Uncharacterized protein</fullName>
    </submittedName>
</protein>
<proteinExistence type="predicted"/>
<dbReference type="Proteomes" id="UP001286313">
    <property type="component" value="Unassembled WGS sequence"/>
</dbReference>
<comment type="caution">
    <text evidence="2">The sequence shown here is derived from an EMBL/GenBank/DDBJ whole genome shotgun (WGS) entry which is preliminary data.</text>
</comment>
<dbReference type="AlphaFoldDB" id="A0AAE1BSD1"/>
<sequence>MVNKSEQEQPLVNHIWRGAETPPPPSASTHCHVGTDCFTSSSLTAAPLVTLTYTVRTPPPLSSRNLQVVVTSSPPLKVYCRKVSDVGKRDETNNVRCRSGKDSSKMKRVKKFVCFSSAGNG</sequence>